<evidence type="ECO:0000313" key="2">
    <source>
        <dbReference type="Proteomes" id="UP000657918"/>
    </source>
</evidence>
<proteinExistence type="predicted"/>
<dbReference type="EMBL" id="JADGMS010000005">
    <property type="protein sequence ID" value="KAF9681876.1"/>
    <property type="molecule type" value="Genomic_DNA"/>
</dbReference>
<keyword evidence="2" id="KW-1185">Reference proteome</keyword>
<name>A0A835N1T3_9ROSI</name>
<protein>
    <submittedName>
        <fullName evidence="1">Uncharacterized protein</fullName>
    </submittedName>
</protein>
<dbReference type="AlphaFoldDB" id="A0A835N1T3"/>
<gene>
    <name evidence="1" type="ORF">SADUNF_Sadunf05G0048600</name>
</gene>
<reference evidence="1 2" key="1">
    <citation type="submission" date="2020-10" db="EMBL/GenBank/DDBJ databases">
        <title>Plant Genome Project.</title>
        <authorList>
            <person name="Zhang R.-G."/>
        </authorList>
    </citation>
    <scope>NUCLEOTIDE SEQUENCE [LARGE SCALE GENOMIC DNA]</scope>
    <source>
        <strain evidence="1">FAFU-HL-1</strain>
        <tissue evidence="1">Leaf</tissue>
    </source>
</reference>
<comment type="caution">
    <text evidence="1">The sequence shown here is derived from an EMBL/GenBank/DDBJ whole genome shotgun (WGS) entry which is preliminary data.</text>
</comment>
<evidence type="ECO:0000313" key="1">
    <source>
        <dbReference type="EMBL" id="KAF9681876.1"/>
    </source>
</evidence>
<sequence>MLSILIYFRSGSFCTELFAMNIYMDTNKIILDLSRERQQKSLRGVMFHETAHFQALFLDKEKDGGMHQQMPLTRSHYQRESLLGFKDGGNSVFAAPTSPLTSSLNGQINGSCPFHHHVPVSHEKYNYAWNPLSPTRKF</sequence>
<accession>A0A835N1T3</accession>
<dbReference type="Proteomes" id="UP000657918">
    <property type="component" value="Unassembled WGS sequence"/>
</dbReference>
<organism evidence="1 2">
    <name type="scientific">Salix dunnii</name>
    <dbReference type="NCBI Taxonomy" id="1413687"/>
    <lineage>
        <taxon>Eukaryota</taxon>
        <taxon>Viridiplantae</taxon>
        <taxon>Streptophyta</taxon>
        <taxon>Embryophyta</taxon>
        <taxon>Tracheophyta</taxon>
        <taxon>Spermatophyta</taxon>
        <taxon>Magnoliopsida</taxon>
        <taxon>eudicotyledons</taxon>
        <taxon>Gunneridae</taxon>
        <taxon>Pentapetalae</taxon>
        <taxon>rosids</taxon>
        <taxon>fabids</taxon>
        <taxon>Malpighiales</taxon>
        <taxon>Salicaceae</taxon>
        <taxon>Saliceae</taxon>
        <taxon>Salix</taxon>
    </lineage>
</organism>